<protein>
    <recommendedName>
        <fullName evidence="7">Small ribosomal subunit protein mS29</fullName>
    </recommendedName>
</protein>
<dbReference type="GeneTree" id="ENSGT00390000015248"/>
<reference evidence="10" key="3">
    <citation type="submission" date="2025-09" db="UniProtKB">
        <authorList>
            <consortium name="Ensembl"/>
        </authorList>
    </citation>
    <scope>IDENTIFICATION</scope>
</reference>
<keyword evidence="4" id="KW-0689">Ribosomal protein</keyword>
<dbReference type="PRINTS" id="PR01716">
    <property type="entry name" value="DEATHASSOCP3"/>
</dbReference>
<evidence type="ECO:0000256" key="3">
    <source>
        <dbReference type="ARBA" id="ARBA00022946"/>
    </source>
</evidence>
<feature type="signal peptide" evidence="9">
    <location>
        <begin position="1"/>
        <end position="16"/>
    </location>
</feature>
<keyword evidence="11" id="KW-1185">Reference proteome</keyword>
<dbReference type="InParanoid" id="H3A6H2"/>
<dbReference type="InterPro" id="IPR008092">
    <property type="entry name" value="Ribosomal_mS29_met"/>
</dbReference>
<reference evidence="10" key="2">
    <citation type="submission" date="2025-08" db="UniProtKB">
        <authorList>
            <consortium name="Ensembl"/>
        </authorList>
    </citation>
    <scope>IDENTIFICATION</scope>
</reference>
<dbReference type="FunCoup" id="H3A6H2">
    <property type="interactions" value="2745"/>
</dbReference>
<evidence type="ECO:0000313" key="11">
    <source>
        <dbReference type="Proteomes" id="UP000008672"/>
    </source>
</evidence>
<evidence type="ECO:0000256" key="8">
    <source>
        <dbReference type="SAM" id="MobiDB-lite"/>
    </source>
</evidence>
<dbReference type="AlphaFoldDB" id="H3A6H2"/>
<evidence type="ECO:0000256" key="1">
    <source>
        <dbReference type="ARBA" id="ARBA00004173"/>
    </source>
</evidence>
<dbReference type="STRING" id="7897.ENSLACP00000005243"/>
<dbReference type="Bgee" id="ENSLACG00000004658">
    <property type="expression patterns" value="Expressed in mesonephros and 6 other cell types or tissues"/>
</dbReference>
<dbReference type="PANTHER" id="PTHR12810:SF0">
    <property type="entry name" value="SMALL RIBOSOMAL SUBUNIT PROTEIN MS29"/>
    <property type="match status" value="1"/>
</dbReference>
<keyword evidence="3" id="KW-0809">Transit peptide</keyword>
<accession>H3A6H2</accession>
<keyword evidence="5" id="KW-0496">Mitochondrion</keyword>
<dbReference type="Pfam" id="PF10236">
    <property type="entry name" value="DAP3"/>
    <property type="match status" value="1"/>
</dbReference>
<dbReference type="HOGENOM" id="CLU_048181_0_0_1"/>
<dbReference type="InterPro" id="IPR019368">
    <property type="entry name" value="Ribosomal_mS29"/>
</dbReference>
<dbReference type="GO" id="GO:0005763">
    <property type="term" value="C:mitochondrial small ribosomal subunit"/>
    <property type="evidence" value="ECO:0007669"/>
    <property type="project" value="TreeGrafter"/>
</dbReference>
<evidence type="ECO:0000313" key="10">
    <source>
        <dbReference type="Ensembl" id="ENSLACP00000005243.1"/>
    </source>
</evidence>
<dbReference type="GO" id="GO:0006915">
    <property type="term" value="P:apoptotic process"/>
    <property type="evidence" value="ECO:0007669"/>
    <property type="project" value="InterPro"/>
</dbReference>
<feature type="chain" id="PRO_5003579617" description="Small ribosomal subunit protein mS29" evidence="9">
    <location>
        <begin position="17"/>
        <end position="394"/>
    </location>
</feature>
<name>H3A6H2_LATCH</name>
<gene>
    <name evidence="10" type="primary">DAP3</name>
</gene>
<evidence type="ECO:0000256" key="7">
    <source>
        <dbReference type="ARBA" id="ARBA00035140"/>
    </source>
</evidence>
<dbReference type="PANTHER" id="PTHR12810">
    <property type="entry name" value="MITOCHONDRIAL 28S RIBOSOMAL PROTEIN S29"/>
    <property type="match status" value="1"/>
</dbReference>
<dbReference type="Ensembl" id="ENSLACT00000005290.1">
    <property type="protein sequence ID" value="ENSLACP00000005243.1"/>
    <property type="gene ID" value="ENSLACG00000004658.1"/>
</dbReference>
<reference evidence="11" key="1">
    <citation type="submission" date="2011-08" db="EMBL/GenBank/DDBJ databases">
        <title>The draft genome of Latimeria chalumnae.</title>
        <authorList>
            <person name="Di Palma F."/>
            <person name="Alfoldi J."/>
            <person name="Johnson J."/>
            <person name="Berlin A."/>
            <person name="Gnerre S."/>
            <person name="Jaffe D."/>
            <person name="MacCallum I."/>
            <person name="Young S."/>
            <person name="Walker B.J."/>
            <person name="Lander E."/>
            <person name="Lindblad-Toh K."/>
        </authorList>
    </citation>
    <scope>NUCLEOTIDE SEQUENCE [LARGE SCALE GENOMIC DNA]</scope>
    <source>
        <strain evidence="11">Wild caught</strain>
    </source>
</reference>
<dbReference type="EMBL" id="AFYH01122549">
    <property type="status" value="NOT_ANNOTATED_CDS"/>
    <property type="molecule type" value="Genomic_DNA"/>
</dbReference>
<evidence type="ECO:0000256" key="2">
    <source>
        <dbReference type="ARBA" id="ARBA00009863"/>
    </source>
</evidence>
<sequence length="394" mass="44976">FMLNLFTLLLFQVSPGYLFHSSNRALEASVALQAETETQKPLAVFRTNEPNPTNHGDQHEGQFYTIPPGEMKIIFPHGLPYNFQQQVKTFNEACVMVRKPALELIGYLKSANYSYPAIRYVLYGQKGTGKTMTLCNAVHYCAKQGWLVLHIPDAHLWVKNCKELMQSSYNKSRFDQPMEASVWLKNFKITNEHFLKQVTTQQRYIWSKRESTEEGRPLAEIVEQCVCPAQRSTGPPGSPVLQDILREIYWPLIHVPLVQVKVFKRFLGNKALAGGESKKVRPDELTLVHNIKKLLKNDWTGGAVVTTVTQTGSLFKPKMAYLPQELLGKVNSDTIGAFFFIFFLNENAVPKCLQYPACYSFLKKKKSRTESGKQELLFLSKSNPWQLERLCAFL</sequence>
<dbReference type="EMBL" id="AFYH01122550">
    <property type="status" value="NOT_ANNOTATED_CDS"/>
    <property type="molecule type" value="Genomic_DNA"/>
</dbReference>
<dbReference type="Proteomes" id="UP000008672">
    <property type="component" value="Unassembled WGS sequence"/>
</dbReference>
<proteinExistence type="inferred from homology"/>
<evidence type="ECO:0000256" key="9">
    <source>
        <dbReference type="SAM" id="SignalP"/>
    </source>
</evidence>
<keyword evidence="6" id="KW-0687">Ribonucleoprotein</keyword>
<comment type="similarity">
    <text evidence="2">Belongs to the mitochondrion-specific ribosomal protein mS29 family.</text>
</comment>
<feature type="region of interest" description="Disordered" evidence="8">
    <location>
        <begin position="41"/>
        <end position="60"/>
    </location>
</feature>
<dbReference type="GO" id="GO:0003735">
    <property type="term" value="F:structural constituent of ribosome"/>
    <property type="evidence" value="ECO:0007669"/>
    <property type="project" value="TreeGrafter"/>
</dbReference>
<comment type="subcellular location">
    <subcellularLocation>
        <location evidence="1">Mitochondrion</location>
    </subcellularLocation>
</comment>
<dbReference type="EMBL" id="AFYH01122548">
    <property type="status" value="NOT_ANNOTATED_CDS"/>
    <property type="molecule type" value="Genomic_DNA"/>
</dbReference>
<evidence type="ECO:0000256" key="4">
    <source>
        <dbReference type="ARBA" id="ARBA00022980"/>
    </source>
</evidence>
<dbReference type="eggNOG" id="KOG3928">
    <property type="taxonomic scope" value="Eukaryota"/>
</dbReference>
<evidence type="ECO:0000256" key="5">
    <source>
        <dbReference type="ARBA" id="ARBA00023128"/>
    </source>
</evidence>
<evidence type="ECO:0000256" key="6">
    <source>
        <dbReference type="ARBA" id="ARBA00023274"/>
    </source>
</evidence>
<dbReference type="OMA" id="AVHHAYT"/>
<organism evidence="10 11">
    <name type="scientific">Latimeria chalumnae</name>
    <name type="common">Coelacanth</name>
    <dbReference type="NCBI Taxonomy" id="7897"/>
    <lineage>
        <taxon>Eukaryota</taxon>
        <taxon>Metazoa</taxon>
        <taxon>Chordata</taxon>
        <taxon>Craniata</taxon>
        <taxon>Vertebrata</taxon>
        <taxon>Euteleostomi</taxon>
        <taxon>Coelacanthiformes</taxon>
        <taxon>Coelacanthidae</taxon>
        <taxon>Latimeria</taxon>
    </lineage>
</organism>
<keyword evidence="9" id="KW-0732">Signal</keyword>